<dbReference type="Proteomes" id="UP000663891">
    <property type="component" value="Unassembled WGS sequence"/>
</dbReference>
<dbReference type="AlphaFoldDB" id="A0A814VPV9"/>
<evidence type="ECO:0000313" key="2">
    <source>
        <dbReference type="EMBL" id="CAF1190695.1"/>
    </source>
</evidence>
<dbReference type="EMBL" id="CAJNOG010000273">
    <property type="protein sequence ID" value="CAF1136019.1"/>
    <property type="molecule type" value="Genomic_DNA"/>
</dbReference>
<organism evidence="2 7">
    <name type="scientific">Adineta steineri</name>
    <dbReference type="NCBI Taxonomy" id="433720"/>
    <lineage>
        <taxon>Eukaryota</taxon>
        <taxon>Metazoa</taxon>
        <taxon>Spiralia</taxon>
        <taxon>Gnathifera</taxon>
        <taxon>Rotifera</taxon>
        <taxon>Eurotatoria</taxon>
        <taxon>Bdelloidea</taxon>
        <taxon>Adinetida</taxon>
        <taxon>Adinetidae</taxon>
        <taxon>Adineta</taxon>
    </lineage>
</organism>
<dbReference type="OrthoDB" id="10358992at2759"/>
<dbReference type="Proteomes" id="UP000663845">
    <property type="component" value="Unassembled WGS sequence"/>
</dbReference>
<dbReference type="EMBL" id="CAJNON010000361">
    <property type="protein sequence ID" value="CAF1219711.1"/>
    <property type="molecule type" value="Genomic_DNA"/>
</dbReference>
<evidence type="ECO:0000313" key="3">
    <source>
        <dbReference type="EMBL" id="CAF1219711.1"/>
    </source>
</evidence>
<name>A0A814VPV9_9BILA</name>
<evidence type="ECO:0000313" key="6">
    <source>
        <dbReference type="Proteomes" id="UP000663832"/>
    </source>
</evidence>
<dbReference type="Proteomes" id="UP000663832">
    <property type="component" value="Unassembled WGS sequence"/>
</dbReference>
<evidence type="ECO:0000313" key="5">
    <source>
        <dbReference type="EMBL" id="CAF1633886.1"/>
    </source>
</evidence>
<evidence type="ECO:0000313" key="1">
    <source>
        <dbReference type="EMBL" id="CAF1136019.1"/>
    </source>
</evidence>
<reference evidence="2" key="1">
    <citation type="submission" date="2021-02" db="EMBL/GenBank/DDBJ databases">
        <authorList>
            <person name="Nowell W R."/>
        </authorList>
    </citation>
    <scope>NUCLEOTIDE SEQUENCE</scope>
</reference>
<dbReference type="EMBL" id="CAJNOM010002526">
    <property type="protein sequence ID" value="CAF1633886.1"/>
    <property type="molecule type" value="Genomic_DNA"/>
</dbReference>
<evidence type="ECO:0000313" key="7">
    <source>
        <dbReference type="Proteomes" id="UP000663860"/>
    </source>
</evidence>
<comment type="caution">
    <text evidence="2">The sequence shown here is derived from an EMBL/GenBank/DDBJ whole genome shotgun (WGS) entry which is preliminary data.</text>
</comment>
<accession>A0A814VPV9</accession>
<dbReference type="Proteomes" id="UP000663877">
    <property type="component" value="Unassembled WGS sequence"/>
</dbReference>
<dbReference type="EMBL" id="CAJNOE010000391">
    <property type="protein sequence ID" value="CAF1190695.1"/>
    <property type="molecule type" value="Genomic_DNA"/>
</dbReference>
<keyword evidence="6" id="KW-1185">Reference proteome</keyword>
<dbReference type="EMBL" id="CAJNOI010002207">
    <property type="protein sequence ID" value="CAF1463546.1"/>
    <property type="molecule type" value="Genomic_DNA"/>
</dbReference>
<evidence type="ECO:0000313" key="4">
    <source>
        <dbReference type="EMBL" id="CAF1463546.1"/>
    </source>
</evidence>
<protein>
    <submittedName>
        <fullName evidence="2">Uncharacterized protein</fullName>
    </submittedName>
</protein>
<proteinExistence type="predicted"/>
<sequence>MNLMILESLLLCFRKKNSIKLQHRTLRQLPWFRRPQQPQHPLAPLQLPWFRRPQQPQHSLAPLQLPWFRQLEQQPQHPLALLQLPWFR</sequence>
<dbReference type="Proteomes" id="UP000663860">
    <property type="component" value="Unassembled WGS sequence"/>
</dbReference>
<gene>
    <name evidence="4" type="ORF">BJG266_LOCUS41110</name>
    <name evidence="2" type="ORF">IZO911_LOCUS28020</name>
    <name evidence="1" type="ORF">JYZ213_LOCUS23287</name>
    <name evidence="5" type="ORF">QVE165_LOCUS57977</name>
    <name evidence="3" type="ORF">VCS650_LOCUS26645</name>
</gene>